<gene>
    <name evidence="3" type="ORF">GCM10025883_41130</name>
</gene>
<protein>
    <recommendedName>
        <fullName evidence="2">LysM domain-containing protein</fullName>
    </recommendedName>
</protein>
<reference evidence="4" key="1">
    <citation type="journal article" date="2019" name="Int. J. Syst. Evol. Microbiol.">
        <title>The Global Catalogue of Microorganisms (GCM) 10K type strain sequencing project: providing services to taxonomists for standard genome sequencing and annotation.</title>
        <authorList>
            <consortium name="The Broad Institute Genomics Platform"/>
            <consortium name="The Broad Institute Genome Sequencing Center for Infectious Disease"/>
            <person name="Wu L."/>
            <person name="Ma J."/>
        </authorList>
    </citation>
    <scope>NUCLEOTIDE SEQUENCE [LARGE SCALE GENOMIC DNA]</scope>
    <source>
        <strain evidence="4">NBRC 113072</strain>
    </source>
</reference>
<evidence type="ECO:0000313" key="4">
    <source>
        <dbReference type="Proteomes" id="UP001157126"/>
    </source>
</evidence>
<dbReference type="InterPro" id="IPR018392">
    <property type="entry name" value="LysM"/>
</dbReference>
<dbReference type="Pfam" id="PF01464">
    <property type="entry name" value="SLT"/>
    <property type="match status" value="1"/>
</dbReference>
<dbReference type="SUPFAM" id="SSF53955">
    <property type="entry name" value="Lysozyme-like"/>
    <property type="match status" value="1"/>
</dbReference>
<dbReference type="SMART" id="SM00257">
    <property type="entry name" value="LysM"/>
    <property type="match status" value="1"/>
</dbReference>
<dbReference type="InterPro" id="IPR036779">
    <property type="entry name" value="LysM_dom_sf"/>
</dbReference>
<proteinExistence type="predicted"/>
<accession>A0ABQ6IVU7</accession>
<dbReference type="Proteomes" id="UP001157126">
    <property type="component" value="Unassembled WGS sequence"/>
</dbReference>
<organism evidence="3 4">
    <name type="scientific">Mobilicoccus caccae</name>
    <dbReference type="NCBI Taxonomy" id="1859295"/>
    <lineage>
        <taxon>Bacteria</taxon>
        <taxon>Bacillati</taxon>
        <taxon>Actinomycetota</taxon>
        <taxon>Actinomycetes</taxon>
        <taxon>Micrococcales</taxon>
        <taxon>Dermatophilaceae</taxon>
        <taxon>Mobilicoccus</taxon>
    </lineage>
</organism>
<dbReference type="CDD" id="cd00118">
    <property type="entry name" value="LysM"/>
    <property type="match status" value="1"/>
</dbReference>
<dbReference type="Gene3D" id="3.10.350.10">
    <property type="entry name" value="LysM domain"/>
    <property type="match status" value="1"/>
</dbReference>
<keyword evidence="4" id="KW-1185">Reference proteome</keyword>
<dbReference type="InterPro" id="IPR023346">
    <property type="entry name" value="Lysozyme-like_dom_sf"/>
</dbReference>
<feature type="domain" description="LysM" evidence="2">
    <location>
        <begin position="108"/>
        <end position="152"/>
    </location>
</feature>
<sequence>MGARYGGSAGVGAGVFALFGRLPVVTVDVATGGAPRDRASRRRAGRGGFLDRFVVGSGLVDLPDDSRSYRTAGTNPVRPRWKATMFAALPPAPPAAVVVTAPSVAASDSHRVRPGDTVGGVALRYGVTRGELRAANDIGADNLIRIGERLTIPTKGASSTQSTSSAAARQNSTGAAARSGPVRAGASMSLGAERLAARDAVAAAAREHGIDVDLALAIAWQESRWRPDAVSHAGARGVMQCMPVTGRWMSEKLGRQLDLDDVRDNATCGVMLLKTLQQSSGGDEATVLGAYYQGMTSLKQRGMYGETSRYVAQVQSHRDTIAAGNALRG</sequence>
<dbReference type="Pfam" id="PF01476">
    <property type="entry name" value="LysM"/>
    <property type="match status" value="1"/>
</dbReference>
<feature type="compositionally biased region" description="Low complexity" evidence="1">
    <location>
        <begin position="157"/>
        <end position="173"/>
    </location>
</feature>
<evidence type="ECO:0000313" key="3">
    <source>
        <dbReference type="EMBL" id="GMA42068.1"/>
    </source>
</evidence>
<name>A0ABQ6IVU7_9MICO</name>
<comment type="caution">
    <text evidence="3">The sequence shown here is derived from an EMBL/GenBank/DDBJ whole genome shotgun (WGS) entry which is preliminary data.</text>
</comment>
<feature type="region of interest" description="Disordered" evidence="1">
    <location>
        <begin position="154"/>
        <end position="183"/>
    </location>
</feature>
<dbReference type="PANTHER" id="PTHR37423:SF2">
    <property type="entry name" value="MEMBRANE-BOUND LYTIC MUREIN TRANSGLYCOSYLASE C"/>
    <property type="match status" value="1"/>
</dbReference>
<dbReference type="InterPro" id="IPR008258">
    <property type="entry name" value="Transglycosylase_SLT_dom_1"/>
</dbReference>
<dbReference type="PROSITE" id="PS51782">
    <property type="entry name" value="LYSM"/>
    <property type="match status" value="1"/>
</dbReference>
<dbReference type="Gene3D" id="1.10.530.10">
    <property type="match status" value="1"/>
</dbReference>
<evidence type="ECO:0000256" key="1">
    <source>
        <dbReference type="SAM" id="MobiDB-lite"/>
    </source>
</evidence>
<dbReference type="EMBL" id="BSUO01000001">
    <property type="protein sequence ID" value="GMA42068.1"/>
    <property type="molecule type" value="Genomic_DNA"/>
</dbReference>
<dbReference type="PANTHER" id="PTHR37423">
    <property type="entry name" value="SOLUBLE LYTIC MUREIN TRANSGLYCOSYLASE-RELATED"/>
    <property type="match status" value="1"/>
</dbReference>
<dbReference type="SUPFAM" id="SSF54106">
    <property type="entry name" value="LysM domain"/>
    <property type="match status" value="1"/>
</dbReference>
<evidence type="ECO:0000259" key="2">
    <source>
        <dbReference type="PROSITE" id="PS51782"/>
    </source>
</evidence>